<feature type="domain" description="YNCE-like beta-propeller" evidence="2">
    <location>
        <begin position="47"/>
        <end position="107"/>
    </location>
</feature>
<protein>
    <submittedName>
        <fullName evidence="3">YVTN family beta-propeller protein</fullName>
    </submittedName>
</protein>
<dbReference type="NCBIfam" id="TIGR02276">
    <property type="entry name" value="beta_rpt_yvtn"/>
    <property type="match status" value="2"/>
</dbReference>
<dbReference type="RefSeq" id="WP_116711357.1">
    <property type="nucleotide sequence ID" value="NZ_QEKW01000030.1"/>
</dbReference>
<dbReference type="Proteomes" id="UP000245639">
    <property type="component" value="Unassembled WGS sequence"/>
</dbReference>
<dbReference type="Gene3D" id="2.130.10.10">
    <property type="entry name" value="YVTN repeat-like/Quinoprotein amine dehydrogenase"/>
    <property type="match status" value="1"/>
</dbReference>
<evidence type="ECO:0000313" key="4">
    <source>
        <dbReference type="Proteomes" id="UP000245639"/>
    </source>
</evidence>
<dbReference type="AlphaFoldDB" id="A0A2U1E8T9"/>
<reference evidence="3 4" key="1">
    <citation type="submission" date="2018-04" db="EMBL/GenBank/DDBJ databases">
        <title>Genomic Encyclopedia of Type Strains, Phase IV (KMG-IV): sequencing the most valuable type-strain genomes for metagenomic binning, comparative biology and taxonomic classification.</title>
        <authorList>
            <person name="Goeker M."/>
        </authorList>
    </citation>
    <scope>NUCLEOTIDE SEQUENCE [LARGE SCALE GENOMIC DNA]</scope>
    <source>
        <strain evidence="3 4">DSM 45771</strain>
    </source>
</reference>
<evidence type="ECO:0000256" key="1">
    <source>
        <dbReference type="ARBA" id="ARBA00022729"/>
    </source>
</evidence>
<proteinExistence type="predicted"/>
<keyword evidence="4" id="KW-1185">Reference proteome</keyword>
<dbReference type="InterPro" id="IPR048433">
    <property type="entry name" value="YNCE-like_beta-prop"/>
</dbReference>
<dbReference type="InterPro" id="IPR051200">
    <property type="entry name" value="Host-pathogen_enzymatic-act"/>
</dbReference>
<accession>A0A2U1E8T9</accession>
<dbReference type="InterPro" id="IPR011045">
    <property type="entry name" value="N2O_reductase_N"/>
</dbReference>
<dbReference type="InterPro" id="IPR011964">
    <property type="entry name" value="YVTN_b-propeller_repeat"/>
</dbReference>
<evidence type="ECO:0000259" key="2">
    <source>
        <dbReference type="Pfam" id="PF21783"/>
    </source>
</evidence>
<dbReference type="PANTHER" id="PTHR47197">
    <property type="entry name" value="PROTEIN NIRF"/>
    <property type="match status" value="1"/>
</dbReference>
<dbReference type="EMBL" id="QEKW01000030">
    <property type="protein sequence ID" value="PVY96356.1"/>
    <property type="molecule type" value="Genomic_DNA"/>
</dbReference>
<dbReference type="PANTHER" id="PTHR47197:SF3">
    <property type="entry name" value="DIHYDRO-HEME D1 DEHYDROGENASE"/>
    <property type="match status" value="1"/>
</dbReference>
<keyword evidence="1" id="KW-0732">Signal</keyword>
<dbReference type="OrthoDB" id="3966221at2"/>
<comment type="caution">
    <text evidence="3">The sequence shown here is derived from an EMBL/GenBank/DDBJ whole genome shotgun (WGS) entry which is preliminary data.</text>
</comment>
<name>A0A2U1E8T9_9PSEU</name>
<gene>
    <name evidence="3" type="ORF">C8D89_1306</name>
</gene>
<sequence>MPGANLTLLANVNYDSDTVTMIDTNTNSLVARIPVGRYPQEITWAPDGRFVYVANNTANTVSVIDAQSMRVTATLPTPPGPTAIAVTPDGRTGYVTCTTGGVVAVLNLSA</sequence>
<dbReference type="SUPFAM" id="SSF50974">
    <property type="entry name" value="Nitrous oxide reductase, N-terminal domain"/>
    <property type="match status" value="1"/>
</dbReference>
<organism evidence="3 4">
    <name type="scientific">Actinomycetospora cinnamomea</name>
    <dbReference type="NCBI Taxonomy" id="663609"/>
    <lineage>
        <taxon>Bacteria</taxon>
        <taxon>Bacillati</taxon>
        <taxon>Actinomycetota</taxon>
        <taxon>Actinomycetes</taxon>
        <taxon>Pseudonocardiales</taxon>
        <taxon>Pseudonocardiaceae</taxon>
        <taxon>Actinomycetospora</taxon>
    </lineage>
</organism>
<dbReference type="Pfam" id="PF21783">
    <property type="entry name" value="YNCE"/>
    <property type="match status" value="1"/>
</dbReference>
<evidence type="ECO:0000313" key="3">
    <source>
        <dbReference type="EMBL" id="PVY96356.1"/>
    </source>
</evidence>
<dbReference type="InterPro" id="IPR015943">
    <property type="entry name" value="WD40/YVTN_repeat-like_dom_sf"/>
</dbReference>